<gene>
    <name evidence="3" type="ORF">J4032_28870</name>
</gene>
<dbReference type="CDD" id="cd00093">
    <property type="entry name" value="HTH_XRE"/>
    <property type="match status" value="1"/>
</dbReference>
<dbReference type="Proteomes" id="UP000828924">
    <property type="component" value="Chromosome"/>
</dbReference>
<keyword evidence="4" id="KW-1185">Reference proteome</keyword>
<name>A0ABY3WQL8_9ACTN</name>
<evidence type="ECO:0000313" key="3">
    <source>
        <dbReference type="EMBL" id="UNM14944.1"/>
    </source>
</evidence>
<feature type="compositionally biased region" description="Basic and acidic residues" evidence="1">
    <location>
        <begin position="110"/>
        <end position="120"/>
    </location>
</feature>
<dbReference type="Gene3D" id="1.10.260.40">
    <property type="entry name" value="lambda repressor-like DNA-binding domains"/>
    <property type="match status" value="1"/>
</dbReference>
<evidence type="ECO:0000313" key="4">
    <source>
        <dbReference type="Proteomes" id="UP000828924"/>
    </source>
</evidence>
<reference evidence="3 4" key="1">
    <citation type="submission" date="2021-03" db="EMBL/GenBank/DDBJ databases">
        <title>Complete genome of Streptomyces formicae strain 1H-GS9 (DSM 100524).</title>
        <authorList>
            <person name="Atanasov K.E."/>
            <person name="Altabella T."/>
            <person name="Ferrer A."/>
        </authorList>
    </citation>
    <scope>NUCLEOTIDE SEQUENCE [LARGE SCALE GENOMIC DNA]</scope>
    <source>
        <strain evidence="3 4">1H-GS9</strain>
    </source>
</reference>
<dbReference type="PANTHER" id="PTHR35010">
    <property type="entry name" value="BLL4672 PROTEIN-RELATED"/>
    <property type="match status" value="1"/>
</dbReference>
<dbReference type="Pfam" id="PF13560">
    <property type="entry name" value="HTH_31"/>
    <property type="match status" value="1"/>
</dbReference>
<sequence length="296" mass="33768">MRGTIGRMDRRSELREFLRSRRARVSPSEAGLRGYGSRRRVPGLRREELAQLSGVSVDYYVRLEQGRGGKVSTEVLDAIAQALRLDETERQHLHALVRSDGGPRPAGRPQRADDRREPRVRPGLQRILDTLEHSPAYVVGRRLQILAWNHLARVLIADFPRIPEENRNLARLTFLDTTARQRYVNWQKKADDTVAFLRVDAGRHPYDETLTSLIDELSAASEDFRRMWADHTVRDETHGAKPLYHPLVGAVDLTFETFRVPDDPDQALTVYTAEPGSPAAATLKRLAEEARPEEWQ</sequence>
<organism evidence="3 4">
    <name type="scientific">Streptomyces formicae</name>
    <dbReference type="NCBI Taxonomy" id="1616117"/>
    <lineage>
        <taxon>Bacteria</taxon>
        <taxon>Bacillati</taxon>
        <taxon>Actinomycetota</taxon>
        <taxon>Actinomycetes</taxon>
        <taxon>Kitasatosporales</taxon>
        <taxon>Streptomycetaceae</taxon>
        <taxon>Streptomyces</taxon>
    </lineage>
</organism>
<dbReference type="InterPro" id="IPR041413">
    <property type="entry name" value="MLTR_LBD"/>
</dbReference>
<proteinExistence type="predicted"/>
<evidence type="ECO:0000259" key="2">
    <source>
        <dbReference type="PROSITE" id="PS50943"/>
    </source>
</evidence>
<dbReference type="InterPro" id="IPR010982">
    <property type="entry name" value="Lambda_DNA-bd_dom_sf"/>
</dbReference>
<dbReference type="PROSITE" id="PS50943">
    <property type="entry name" value="HTH_CROC1"/>
    <property type="match status" value="1"/>
</dbReference>
<feature type="region of interest" description="Disordered" evidence="1">
    <location>
        <begin position="96"/>
        <end position="121"/>
    </location>
</feature>
<dbReference type="Gene3D" id="3.30.450.180">
    <property type="match status" value="1"/>
</dbReference>
<dbReference type="SMART" id="SM00530">
    <property type="entry name" value="HTH_XRE"/>
    <property type="match status" value="1"/>
</dbReference>
<dbReference type="SUPFAM" id="SSF47413">
    <property type="entry name" value="lambda repressor-like DNA-binding domains"/>
    <property type="match status" value="1"/>
</dbReference>
<accession>A0ABY3WQL8</accession>
<protein>
    <submittedName>
        <fullName evidence="3">Helix-turn-helix domain-containing protein</fullName>
    </submittedName>
</protein>
<dbReference type="InterPro" id="IPR001387">
    <property type="entry name" value="Cro/C1-type_HTH"/>
</dbReference>
<feature type="domain" description="HTH cro/C1-type" evidence="2">
    <location>
        <begin position="43"/>
        <end position="90"/>
    </location>
</feature>
<dbReference type="EMBL" id="CP071872">
    <property type="protein sequence ID" value="UNM14944.1"/>
    <property type="molecule type" value="Genomic_DNA"/>
</dbReference>
<dbReference type="PANTHER" id="PTHR35010:SF2">
    <property type="entry name" value="BLL4672 PROTEIN"/>
    <property type="match status" value="1"/>
</dbReference>
<dbReference type="Pfam" id="PF17765">
    <property type="entry name" value="MLTR_LBD"/>
    <property type="match status" value="1"/>
</dbReference>
<evidence type="ECO:0000256" key="1">
    <source>
        <dbReference type="SAM" id="MobiDB-lite"/>
    </source>
</evidence>